<comment type="caution">
    <text evidence="2">The sequence shown here is derived from an EMBL/GenBank/DDBJ whole genome shotgun (WGS) entry which is preliminary data.</text>
</comment>
<reference evidence="2 3" key="1">
    <citation type="submission" date="2022-10" db="EMBL/GenBank/DDBJ databases">
        <title>Luteolibacter flavescens strain MCCC 1K03193, whole genome shotgun sequencing project.</title>
        <authorList>
            <person name="Zhao G."/>
            <person name="Shen L."/>
        </authorList>
    </citation>
    <scope>NUCLEOTIDE SEQUENCE [LARGE SCALE GENOMIC DNA]</scope>
    <source>
        <strain evidence="2 3">MCCC 1K03193</strain>
    </source>
</reference>
<feature type="signal peptide" evidence="1">
    <location>
        <begin position="1"/>
        <end position="24"/>
    </location>
</feature>
<evidence type="ECO:0000256" key="1">
    <source>
        <dbReference type="SAM" id="SignalP"/>
    </source>
</evidence>
<sequence>MKASITLALLAPALLRAEPVSRLAAEWFVPSPSSPKDFALVDSATGTVRLGSTGSDGQTSFSPPVSTGISNVADTAWAIYGGTGVLSLASPDTNRVALVLPGQPIPVARTFTSHTGIGPSGVGEIDGGSGMEWALSTIHNGGANGARQEVFNVLATTPVSLGSGSTNVPIHRLEPLRDSSNGRTVGLYAAASGANTGFGILQRSGASVVRSTRITLSGTAYPVSNVITSSGETIVMGYRQGNATAHLLRVTTPVTTASTFTNATITLPYLVSSVLPVLQGGTGNITDGILAIAADGSKAEWFRVNAAANALVTTGVTFPAPAGGFVTGLLPLPGIGVVRLSGATAGGPSTAFETSQWNGSAWTVTDTGDLPALPSGAANFATLLFYSANPQADESARLLGIQNAPHWTRRSGAFSAVPASVMKESFVSSTGGLGSAVSETVYAPSGTNYVVTNQVEAGLSISAVGNSIAALYTPSLVVEPATGSYEQAFQVTALYDAERYDLLWRRMPSGSWMSWNGPLGVGYDIGLQFRLRDVATGASGAIVTRDYDLPAAALASQDSDGDGVPDYVEIGLALDPFAGADSDGDGVSDLAELLANTDPGSAASFPANPADIGAASGIDLVAVPRNAAGTEMATGEQMNVRRQDGSLVAQGLMQAIAPALPDGGVRGARLRADSNLPTDELIVLDSPLYFDLTNSTRNGREILRVMQPVLPPKFSPVFTPSGTDLSADTAGWVAAAQAAATTYRRIPARTTLDPEDSAVAVLVESLVHAGLATARPAELPAPQVSEFSFFPGRASDSTRIYLGAADRALLDAAGFSMPAALTVATGAKAAMTPLADAIYQRHVTGVAASPGMMPPFDALRIILRGGDAPNGYAGAATPAVITSARTAFNTALAATSSIYRPVQTWTVEIPVTSQGRAIYPRVSDGVQVMLLDASGDRFALEQGMGLRPGSRFAVTGYTDSPPFNGRPTLVVTRVAVALLPASSDRDDDGNLLDDEWERFFFGSTGQDAFSEPQPGYSLLQYFLDGLDPRGGDIPAGEAVSLLPVSVDFAPSAGGSFELQFAFPASYADRFDFIVEASTTLGAGSFAKVNSATISSLGGDLYRATVPASAATAPATFYRVRIALK</sequence>
<gene>
    <name evidence="2" type="ORF">OKA04_18880</name>
</gene>
<dbReference type="EMBL" id="JAPDDS010000012">
    <property type="protein sequence ID" value="MCW1886812.1"/>
    <property type="molecule type" value="Genomic_DNA"/>
</dbReference>
<proteinExistence type="predicted"/>
<protein>
    <submittedName>
        <fullName evidence="2">Thrombospondin type 3 repeat-containing protein</fullName>
    </submittedName>
</protein>
<feature type="chain" id="PRO_5045406526" evidence="1">
    <location>
        <begin position="25"/>
        <end position="1124"/>
    </location>
</feature>
<name>A0ABT3FTC4_9BACT</name>
<dbReference type="RefSeq" id="WP_264502765.1">
    <property type="nucleotide sequence ID" value="NZ_JAPDDS010000012.1"/>
</dbReference>
<dbReference type="InterPro" id="IPR028974">
    <property type="entry name" value="TSP_type-3_rpt"/>
</dbReference>
<evidence type="ECO:0000313" key="2">
    <source>
        <dbReference type="EMBL" id="MCW1886812.1"/>
    </source>
</evidence>
<dbReference type="SUPFAM" id="SSF103647">
    <property type="entry name" value="TSP type-3 repeat"/>
    <property type="match status" value="1"/>
</dbReference>
<keyword evidence="1" id="KW-0732">Signal</keyword>
<dbReference type="Proteomes" id="UP001207930">
    <property type="component" value="Unassembled WGS sequence"/>
</dbReference>
<evidence type="ECO:0000313" key="3">
    <source>
        <dbReference type="Proteomes" id="UP001207930"/>
    </source>
</evidence>
<accession>A0ABT3FTC4</accession>
<keyword evidence="3" id="KW-1185">Reference proteome</keyword>
<organism evidence="2 3">
    <name type="scientific">Luteolibacter flavescens</name>
    <dbReference type="NCBI Taxonomy" id="1859460"/>
    <lineage>
        <taxon>Bacteria</taxon>
        <taxon>Pseudomonadati</taxon>
        <taxon>Verrucomicrobiota</taxon>
        <taxon>Verrucomicrobiia</taxon>
        <taxon>Verrucomicrobiales</taxon>
        <taxon>Verrucomicrobiaceae</taxon>
        <taxon>Luteolibacter</taxon>
    </lineage>
</organism>